<feature type="coiled-coil region" evidence="1">
    <location>
        <begin position="4"/>
        <end position="45"/>
    </location>
</feature>
<name>A0AAV7YQS3_9EUKA</name>
<dbReference type="EMBL" id="JANTQA010000047">
    <property type="protein sequence ID" value="KAJ3432128.1"/>
    <property type="molecule type" value="Genomic_DNA"/>
</dbReference>
<organism evidence="2 3">
    <name type="scientific">Anaeramoeba flamelloides</name>
    <dbReference type="NCBI Taxonomy" id="1746091"/>
    <lineage>
        <taxon>Eukaryota</taxon>
        <taxon>Metamonada</taxon>
        <taxon>Anaeramoebidae</taxon>
        <taxon>Anaeramoeba</taxon>
    </lineage>
</organism>
<dbReference type="Proteomes" id="UP001146793">
    <property type="component" value="Unassembled WGS sequence"/>
</dbReference>
<gene>
    <name evidence="2" type="ORF">M0812_21059</name>
</gene>
<feature type="coiled-coil region" evidence="1">
    <location>
        <begin position="168"/>
        <end position="237"/>
    </location>
</feature>
<evidence type="ECO:0000256" key="1">
    <source>
        <dbReference type="SAM" id="Coils"/>
    </source>
</evidence>
<reference evidence="2" key="1">
    <citation type="submission" date="2022-08" db="EMBL/GenBank/DDBJ databases">
        <title>Novel sulphate-reducing endosymbionts in the free-living metamonad Anaeramoeba.</title>
        <authorList>
            <person name="Jerlstrom-Hultqvist J."/>
            <person name="Cepicka I."/>
            <person name="Gallot-Lavallee L."/>
            <person name="Salas-Leiva D."/>
            <person name="Curtis B.A."/>
            <person name="Zahonova K."/>
            <person name="Pipaliya S."/>
            <person name="Dacks J."/>
            <person name="Roger A.J."/>
        </authorList>
    </citation>
    <scope>NUCLEOTIDE SEQUENCE</scope>
    <source>
        <strain evidence="2">Busselton2</strain>
    </source>
</reference>
<evidence type="ECO:0000313" key="2">
    <source>
        <dbReference type="EMBL" id="KAJ3432128.1"/>
    </source>
</evidence>
<protein>
    <submittedName>
        <fullName evidence="2">Structural maintenance of chromosomes protein</fullName>
    </submittedName>
</protein>
<sequence>MNEKQKLETRVDLLKKNLRVELKAYKKLEQRLNEIMTKIEENEKHVTKNKKEITKLDSNVQTLESSLSMFLEEEWQSMYKKRKQMSARMEQTGGNNSNNRETQIENNKKQLLILDKLRHKIEDYFTEKSKSQEQEVYLVETEINDLQQNFKFKIREMDKLIDLEKSKKEENQRRYEITERNYQQSVNEVQNIVLKNEELAKENTKLETRNNKNKETNSHNQKILQQLETELSSLQRESQTKDYTINQTNKKLLDLNVKIGNYCINLGKFTVSFSNTKREQAIEASLLINKNPGTQKIFILIKEGVNEFGREICKKQISNIVEIKITRNSNEDFKIIFKDKSQIFFSSEKRDSIISIIHEFIQITVDHKKKKK</sequence>
<dbReference type="AlphaFoldDB" id="A0AAV7YQS3"/>
<accession>A0AAV7YQS3</accession>
<keyword evidence="1" id="KW-0175">Coiled coil</keyword>
<evidence type="ECO:0000313" key="3">
    <source>
        <dbReference type="Proteomes" id="UP001146793"/>
    </source>
</evidence>
<proteinExistence type="predicted"/>
<comment type="caution">
    <text evidence="2">The sequence shown here is derived from an EMBL/GenBank/DDBJ whole genome shotgun (WGS) entry which is preliminary data.</text>
</comment>